<evidence type="ECO:0000313" key="7">
    <source>
        <dbReference type="Proteomes" id="UP001367676"/>
    </source>
</evidence>
<sequence length="631" mass="72393">MVEAAGIPGYGTTFLPTETLTPEPSDKLQETLHFQDEWLYKFDKKNTRQEIFYVNNNEKINVSMMTYKRTNQFRETVAFPTFVTNLMKHAKYETVELKIPKFKFSPVTDMVPTLQKVDARKIFPKAPNYGQTSKDSTNTIRMNNIMSSTYYVKVDEDGTDALLPEIENAGTKSDIHSTLSAFYENIITDNKGPVILNTADALFLQNGFKIIEDYLTNAVKQYQAQMENVNFGAEKEAADKINRKSEIHSTLSSFYKNIKTNDEGPVILNIADCLFLQNGFQVKKDYQDYAIKQYQAQIENVNFEVGNEAVDKVNHWVSEKTRNRIPKIANTFPKDTQAVITTTLYFNASWAYPFEEVDTHKEKFWTGENEVDVQMMHLRERLPYVRNYHLDFESIDLPYSRSDYALNIILPYPNQTIKNLIPKLKDISVKQIMENSSYKGVDVKLPKTKFSVGKSLVKTFQQLGVHDLFTGANLNDLTNKSIQISEIFHKAEIEIREEGTVATAATYALILIVSENEVDVQMMHLRKHSPYVRNYHLDSESISDYALNIILPYPNQTIINLIQKLKDISDKQIMENYNYEVVNVKLPKRKFSVGANLNDLTDATVLVSKIFHKAEIEIQEKGTIATAATYL</sequence>
<dbReference type="SUPFAM" id="SSF56574">
    <property type="entry name" value="Serpins"/>
    <property type="match status" value="4"/>
</dbReference>
<dbReference type="Pfam" id="PF00079">
    <property type="entry name" value="Serpin"/>
    <property type="match status" value="4"/>
</dbReference>
<protein>
    <recommendedName>
        <fullName evidence="5">Serpin domain-containing protein</fullName>
    </recommendedName>
</protein>
<dbReference type="CDD" id="cd00172">
    <property type="entry name" value="serpin"/>
    <property type="match status" value="1"/>
</dbReference>
<evidence type="ECO:0000256" key="1">
    <source>
        <dbReference type="ARBA" id="ARBA00009500"/>
    </source>
</evidence>
<feature type="domain" description="Serpin" evidence="5">
    <location>
        <begin position="215"/>
        <end position="530"/>
    </location>
</feature>
<reference evidence="6 7" key="1">
    <citation type="submission" date="2024-03" db="EMBL/GenBank/DDBJ databases">
        <title>Adaptation during the transition from Ophiocordyceps entomopathogen to insect associate is accompanied by gene loss and intensified selection.</title>
        <authorList>
            <person name="Ward C.M."/>
            <person name="Onetto C.A."/>
            <person name="Borneman A.R."/>
        </authorList>
    </citation>
    <scope>NUCLEOTIDE SEQUENCE [LARGE SCALE GENOMIC DNA]</scope>
    <source>
        <strain evidence="6">AWRI1</strain>
        <tissue evidence="6">Single Adult Female</tissue>
    </source>
</reference>
<dbReference type="InterPro" id="IPR023796">
    <property type="entry name" value="Serpin_dom"/>
</dbReference>
<dbReference type="GO" id="GO:0005615">
    <property type="term" value="C:extracellular space"/>
    <property type="evidence" value="ECO:0007669"/>
    <property type="project" value="InterPro"/>
</dbReference>
<evidence type="ECO:0000256" key="2">
    <source>
        <dbReference type="ARBA" id="ARBA00022690"/>
    </source>
</evidence>
<dbReference type="PANTHER" id="PTHR11461">
    <property type="entry name" value="SERINE PROTEASE INHIBITOR, SERPIN"/>
    <property type="match status" value="1"/>
</dbReference>
<dbReference type="InterPro" id="IPR042178">
    <property type="entry name" value="Serpin_sf_1"/>
</dbReference>
<keyword evidence="2" id="KW-0646">Protease inhibitor</keyword>
<evidence type="ECO:0000259" key="5">
    <source>
        <dbReference type="SMART" id="SM00093"/>
    </source>
</evidence>
<keyword evidence="7" id="KW-1185">Reference proteome</keyword>
<dbReference type="Gene3D" id="6.20.40.10">
    <property type="match status" value="1"/>
</dbReference>
<comment type="caution">
    <text evidence="6">The sequence shown here is derived from an EMBL/GenBank/DDBJ whole genome shotgun (WGS) entry which is preliminary data.</text>
</comment>
<dbReference type="AlphaFoldDB" id="A0AAN9TUT2"/>
<dbReference type="InterPro" id="IPR000215">
    <property type="entry name" value="Serpin_fam"/>
</dbReference>
<dbReference type="GO" id="GO:0004867">
    <property type="term" value="F:serine-type endopeptidase inhibitor activity"/>
    <property type="evidence" value="ECO:0007669"/>
    <property type="project" value="UniProtKB-KW"/>
</dbReference>
<organism evidence="6 7">
    <name type="scientific">Parthenolecanium corni</name>
    <dbReference type="NCBI Taxonomy" id="536013"/>
    <lineage>
        <taxon>Eukaryota</taxon>
        <taxon>Metazoa</taxon>
        <taxon>Ecdysozoa</taxon>
        <taxon>Arthropoda</taxon>
        <taxon>Hexapoda</taxon>
        <taxon>Insecta</taxon>
        <taxon>Pterygota</taxon>
        <taxon>Neoptera</taxon>
        <taxon>Paraneoptera</taxon>
        <taxon>Hemiptera</taxon>
        <taxon>Sternorrhyncha</taxon>
        <taxon>Coccoidea</taxon>
        <taxon>Coccidae</taxon>
        <taxon>Parthenolecanium</taxon>
    </lineage>
</organism>
<evidence type="ECO:0000313" key="6">
    <source>
        <dbReference type="EMBL" id="KAK7604601.1"/>
    </source>
</evidence>
<accession>A0AAN9TUT2</accession>
<dbReference type="InterPro" id="IPR042185">
    <property type="entry name" value="Serpin_sf_2"/>
</dbReference>
<dbReference type="SMART" id="SM00093">
    <property type="entry name" value="SERPIN"/>
    <property type="match status" value="1"/>
</dbReference>
<dbReference type="Gene3D" id="2.30.39.10">
    <property type="entry name" value="Alpha-1-antitrypsin, domain 1"/>
    <property type="match status" value="3"/>
</dbReference>
<dbReference type="Gene3D" id="3.30.497.10">
    <property type="entry name" value="Antithrombin, subunit I, domain 2"/>
    <property type="match status" value="2"/>
</dbReference>
<dbReference type="Proteomes" id="UP001367676">
    <property type="component" value="Unassembled WGS sequence"/>
</dbReference>
<dbReference type="EMBL" id="JBBCAQ010000003">
    <property type="protein sequence ID" value="KAK7604601.1"/>
    <property type="molecule type" value="Genomic_DNA"/>
</dbReference>
<keyword evidence="3" id="KW-0722">Serine protease inhibitor</keyword>
<evidence type="ECO:0000256" key="4">
    <source>
        <dbReference type="RuleBase" id="RU000411"/>
    </source>
</evidence>
<proteinExistence type="inferred from homology"/>
<name>A0AAN9TUT2_9HEMI</name>
<dbReference type="InterPro" id="IPR036186">
    <property type="entry name" value="Serpin_sf"/>
</dbReference>
<gene>
    <name evidence="6" type="ORF">V9T40_005787</name>
</gene>
<dbReference type="PANTHER" id="PTHR11461:SF211">
    <property type="entry name" value="GH10112P-RELATED"/>
    <property type="match status" value="1"/>
</dbReference>
<evidence type="ECO:0000256" key="3">
    <source>
        <dbReference type="ARBA" id="ARBA00022900"/>
    </source>
</evidence>
<comment type="similarity">
    <text evidence="1 4">Belongs to the serpin family.</text>
</comment>